<dbReference type="Gene3D" id="3.40.350.10">
    <property type="entry name" value="Creatinase/prolidase N-terminal domain"/>
    <property type="match status" value="1"/>
</dbReference>
<sequence length="375" mass="40348">MTGIAPAPFTADDYRARMERAARAADDAGLAGLLVAPGPDLVWLTGYAPPADTERLTLLVLTPGRDPVLVVPTLEAPDAARATGASALTLRDWTDGTDPYAITAELLDGDGRFGISDNTWAMHLLGLQRALPDTSYASLTEALPMLRAVKDEAEVELLAAAGAAADAAFEEIRTMPFAGRREREVGADLADLLRRFGHSRVDFTIVGSGPNGANPHHETGDRVIEHGDMVVLDFGGLKDGYGSDTTRTVHVGEPTDEERRVHDIVREAQEAGFRAVRPGVACQEVDRAARAVIEQAGYGEYFIHRTGHGIGVTTHEPPYMIEGEEQPLVPGMCFSVEPGIYLPGRFGVRIEDIVTVTEDGGRRLNNTTREMVTVD</sequence>
<dbReference type="InterPro" id="IPR000994">
    <property type="entry name" value="Pept_M24"/>
</dbReference>
<dbReference type="InterPro" id="IPR050659">
    <property type="entry name" value="Peptidase_M24B"/>
</dbReference>
<accession>A0ABP4DEB7</accession>
<proteinExistence type="predicted"/>
<name>A0ABP4DEB7_9ACTN</name>
<dbReference type="InterPro" id="IPR036005">
    <property type="entry name" value="Creatinase/aminopeptidase-like"/>
</dbReference>
<organism evidence="3 4">
    <name type="scientific">Streptomyces thermogriseus</name>
    <dbReference type="NCBI Taxonomy" id="75292"/>
    <lineage>
        <taxon>Bacteria</taxon>
        <taxon>Bacillati</taxon>
        <taxon>Actinomycetota</taxon>
        <taxon>Actinomycetes</taxon>
        <taxon>Kitasatosporales</taxon>
        <taxon>Streptomycetaceae</taxon>
        <taxon>Streptomyces</taxon>
    </lineage>
</organism>
<keyword evidence="4" id="KW-1185">Reference proteome</keyword>
<dbReference type="PANTHER" id="PTHR46112">
    <property type="entry name" value="AMINOPEPTIDASE"/>
    <property type="match status" value="1"/>
</dbReference>
<dbReference type="CDD" id="cd01092">
    <property type="entry name" value="APP-like"/>
    <property type="match status" value="1"/>
</dbReference>
<comment type="caution">
    <text evidence="3">The sequence shown here is derived from an EMBL/GenBank/DDBJ whole genome shotgun (WGS) entry which is preliminary data.</text>
</comment>
<dbReference type="SUPFAM" id="SSF53092">
    <property type="entry name" value="Creatinase/prolidase N-terminal domain"/>
    <property type="match status" value="1"/>
</dbReference>
<gene>
    <name evidence="3" type="ORF">GCM10009564_18510</name>
</gene>
<reference evidence="4" key="1">
    <citation type="journal article" date="2019" name="Int. J. Syst. Evol. Microbiol.">
        <title>The Global Catalogue of Microorganisms (GCM) 10K type strain sequencing project: providing services to taxonomists for standard genome sequencing and annotation.</title>
        <authorList>
            <consortium name="The Broad Institute Genomics Platform"/>
            <consortium name="The Broad Institute Genome Sequencing Center for Infectious Disease"/>
            <person name="Wu L."/>
            <person name="Ma J."/>
        </authorList>
    </citation>
    <scope>NUCLEOTIDE SEQUENCE [LARGE SCALE GENOMIC DNA]</scope>
    <source>
        <strain evidence="4">JCM 11269</strain>
    </source>
</reference>
<dbReference type="PANTHER" id="PTHR46112:SF3">
    <property type="entry name" value="AMINOPEPTIDASE YPDF"/>
    <property type="match status" value="1"/>
</dbReference>
<keyword evidence="3" id="KW-0031">Aminopeptidase</keyword>
<dbReference type="Pfam" id="PF01321">
    <property type="entry name" value="Creatinase_N"/>
    <property type="match status" value="1"/>
</dbReference>
<protein>
    <submittedName>
        <fullName evidence="3">Aminopeptidase P family protein</fullName>
    </submittedName>
</protein>
<dbReference type="RefSeq" id="WP_067396649.1">
    <property type="nucleotide sequence ID" value="NZ_BAAAHU010000015.1"/>
</dbReference>
<dbReference type="Pfam" id="PF00557">
    <property type="entry name" value="Peptidase_M24"/>
    <property type="match status" value="1"/>
</dbReference>
<dbReference type="Proteomes" id="UP001501072">
    <property type="component" value="Unassembled WGS sequence"/>
</dbReference>
<keyword evidence="3" id="KW-0378">Hydrolase</keyword>
<dbReference type="Gene3D" id="3.90.230.10">
    <property type="entry name" value="Creatinase/methionine aminopeptidase superfamily"/>
    <property type="match status" value="1"/>
</dbReference>
<dbReference type="SUPFAM" id="SSF55920">
    <property type="entry name" value="Creatinase/aminopeptidase"/>
    <property type="match status" value="1"/>
</dbReference>
<keyword evidence="3" id="KW-0645">Protease</keyword>
<dbReference type="InterPro" id="IPR029149">
    <property type="entry name" value="Creatin/AminoP/Spt16_N"/>
</dbReference>
<feature type="domain" description="Peptidase M24" evidence="1">
    <location>
        <begin position="157"/>
        <end position="358"/>
    </location>
</feature>
<evidence type="ECO:0000313" key="4">
    <source>
        <dbReference type="Proteomes" id="UP001501072"/>
    </source>
</evidence>
<dbReference type="GO" id="GO:0004177">
    <property type="term" value="F:aminopeptidase activity"/>
    <property type="evidence" value="ECO:0007669"/>
    <property type="project" value="UniProtKB-KW"/>
</dbReference>
<feature type="domain" description="Creatinase N-terminal" evidence="2">
    <location>
        <begin position="17"/>
        <end position="149"/>
    </location>
</feature>
<dbReference type="InterPro" id="IPR000587">
    <property type="entry name" value="Creatinase_N"/>
</dbReference>
<evidence type="ECO:0000259" key="2">
    <source>
        <dbReference type="Pfam" id="PF01321"/>
    </source>
</evidence>
<evidence type="ECO:0000259" key="1">
    <source>
        <dbReference type="Pfam" id="PF00557"/>
    </source>
</evidence>
<dbReference type="EMBL" id="BAAAHU010000015">
    <property type="protein sequence ID" value="GAA1007771.1"/>
    <property type="molecule type" value="Genomic_DNA"/>
</dbReference>
<evidence type="ECO:0000313" key="3">
    <source>
        <dbReference type="EMBL" id="GAA1007771.1"/>
    </source>
</evidence>